<dbReference type="PANTHER" id="PTHR12463">
    <property type="entry name" value="OXYGENASE-RELATED"/>
    <property type="match status" value="1"/>
</dbReference>
<keyword evidence="2" id="KW-0408">Iron</keyword>
<dbReference type="InterPro" id="IPR037151">
    <property type="entry name" value="AlkB-like_sf"/>
</dbReference>
<keyword evidence="2" id="KW-0560">Oxidoreductase</keyword>
<evidence type="ECO:0000313" key="4">
    <source>
        <dbReference type="EMBL" id="KAJ8890100.1"/>
    </source>
</evidence>
<sequence>MALLQLTEGMRLCPGPVKAARGDERQENPGTRLMTWKMPICLLVPNKVLSENFISPAEENTLMEGIDEIPWDKSQSGRRKQNYGPKCNFKKKNMKAIGFTGFPVFSKFIQDKFTYVDILKNYQTIEQCSLEYDADRGASIDPHIDDCWVWGERIVTVNLLEDSVLTFTPYCGEISRYNLSDVVLYPPVLDKNGHIIQECTNAENSHFIQECTNAENSHFIQECTNAENSHLNIYNLQDQEEIVVRVPMPRYSLLVMFGCARYLWEHCVLREDITKRRVCLAYREFTPVYLNGGQFEKIGQEIIDRAQQFWNHKTVS</sequence>
<dbReference type="PANTHER" id="PTHR12463:SF0">
    <property type="entry name" value="ALPHA-KETOGLUTARATE-DEPENDENT DIOXYGENASE ALKB HOMOLOG 4"/>
    <property type="match status" value="1"/>
</dbReference>
<dbReference type="InterPro" id="IPR032857">
    <property type="entry name" value="ALKBH4"/>
</dbReference>
<evidence type="ECO:0000259" key="3">
    <source>
        <dbReference type="PROSITE" id="PS51471"/>
    </source>
</evidence>
<protein>
    <recommendedName>
        <fullName evidence="3">Fe2OG dioxygenase domain-containing protein</fullName>
    </recommendedName>
</protein>
<feature type="domain" description="Fe2OG dioxygenase" evidence="3">
    <location>
        <begin position="124"/>
        <end position="286"/>
    </location>
</feature>
<gene>
    <name evidence="4" type="ORF">PR048_009607</name>
</gene>
<accession>A0ABQ9I0F1</accession>
<dbReference type="Proteomes" id="UP001159363">
    <property type="component" value="Chromosome 3"/>
</dbReference>
<dbReference type="InterPro" id="IPR005123">
    <property type="entry name" value="Oxoglu/Fe-dep_dioxygenase_dom"/>
</dbReference>
<dbReference type="Gene3D" id="2.60.120.590">
    <property type="entry name" value="Alpha-ketoglutarate-dependent dioxygenase AlkB-like"/>
    <property type="match status" value="1"/>
</dbReference>
<evidence type="ECO:0000313" key="5">
    <source>
        <dbReference type="Proteomes" id="UP001159363"/>
    </source>
</evidence>
<reference evidence="4 5" key="1">
    <citation type="submission" date="2023-02" db="EMBL/GenBank/DDBJ databases">
        <title>LHISI_Scaffold_Assembly.</title>
        <authorList>
            <person name="Stuart O.P."/>
            <person name="Cleave R."/>
            <person name="Magrath M.J.L."/>
            <person name="Mikheyev A.S."/>
        </authorList>
    </citation>
    <scope>NUCLEOTIDE SEQUENCE [LARGE SCALE GENOMIC DNA]</scope>
    <source>
        <strain evidence="4">Daus_M_001</strain>
        <tissue evidence="4">Leg muscle</tissue>
    </source>
</reference>
<proteinExistence type="inferred from homology"/>
<evidence type="ECO:0000256" key="2">
    <source>
        <dbReference type="RuleBase" id="RU003682"/>
    </source>
</evidence>
<comment type="similarity">
    <text evidence="2">Belongs to the iron/ascorbate-dependent oxidoreductase family.</text>
</comment>
<name>A0ABQ9I0F1_9NEOP</name>
<evidence type="ECO:0000256" key="1">
    <source>
        <dbReference type="ARBA" id="ARBA00001954"/>
    </source>
</evidence>
<keyword evidence="5" id="KW-1185">Reference proteome</keyword>
<dbReference type="PROSITE" id="PS51471">
    <property type="entry name" value="FE2OG_OXY"/>
    <property type="match status" value="1"/>
</dbReference>
<dbReference type="SUPFAM" id="SSF51197">
    <property type="entry name" value="Clavaminate synthase-like"/>
    <property type="match status" value="1"/>
</dbReference>
<comment type="cofactor">
    <cofactor evidence="1">
        <name>Fe(2+)</name>
        <dbReference type="ChEBI" id="CHEBI:29033"/>
    </cofactor>
</comment>
<keyword evidence="2" id="KW-0479">Metal-binding</keyword>
<comment type="caution">
    <text evidence="4">The sequence shown here is derived from an EMBL/GenBank/DDBJ whole genome shotgun (WGS) entry which is preliminary data.</text>
</comment>
<organism evidence="4 5">
    <name type="scientific">Dryococelus australis</name>
    <dbReference type="NCBI Taxonomy" id="614101"/>
    <lineage>
        <taxon>Eukaryota</taxon>
        <taxon>Metazoa</taxon>
        <taxon>Ecdysozoa</taxon>
        <taxon>Arthropoda</taxon>
        <taxon>Hexapoda</taxon>
        <taxon>Insecta</taxon>
        <taxon>Pterygota</taxon>
        <taxon>Neoptera</taxon>
        <taxon>Polyneoptera</taxon>
        <taxon>Phasmatodea</taxon>
        <taxon>Verophasmatodea</taxon>
        <taxon>Anareolatae</taxon>
        <taxon>Phasmatidae</taxon>
        <taxon>Eurycanthinae</taxon>
        <taxon>Dryococelus</taxon>
    </lineage>
</organism>
<dbReference type="EMBL" id="JARBHB010000003">
    <property type="protein sequence ID" value="KAJ8890100.1"/>
    <property type="molecule type" value="Genomic_DNA"/>
</dbReference>